<keyword evidence="4" id="KW-0723">Serine/threonine-protein kinase</keyword>
<evidence type="ECO:0000256" key="3">
    <source>
        <dbReference type="ARBA" id="ARBA00012513"/>
    </source>
</evidence>
<keyword evidence="9" id="KW-0677">Repeat</keyword>
<dbReference type="Pfam" id="PF08263">
    <property type="entry name" value="LRRNT_2"/>
    <property type="match status" value="1"/>
</dbReference>
<dbReference type="Pfam" id="PF07714">
    <property type="entry name" value="PK_Tyr_Ser-Thr"/>
    <property type="match status" value="1"/>
</dbReference>
<keyword evidence="22" id="KW-1185">Reference proteome</keyword>
<keyword evidence="15" id="KW-0675">Receptor</keyword>
<evidence type="ECO:0000256" key="8">
    <source>
        <dbReference type="ARBA" id="ARBA00022729"/>
    </source>
</evidence>
<dbReference type="EC" id="2.7.11.1" evidence="3"/>
<evidence type="ECO:0000256" key="14">
    <source>
        <dbReference type="ARBA" id="ARBA00023136"/>
    </source>
</evidence>
<evidence type="ECO:0000256" key="6">
    <source>
        <dbReference type="ARBA" id="ARBA00022679"/>
    </source>
</evidence>
<reference evidence="21 22" key="1">
    <citation type="submission" date="2024-01" db="EMBL/GenBank/DDBJ databases">
        <title>The genomes of 5 underutilized Papilionoideae crops provide insights into root nodulation and disease resistanc.</title>
        <authorList>
            <person name="Jiang F."/>
        </authorList>
    </citation>
    <scope>NUCLEOTIDE SEQUENCE [LARGE SCALE GENOMIC DNA]</scope>
    <source>
        <strain evidence="21">LVBAO_FW01</strain>
        <tissue evidence="21">Leaves</tissue>
    </source>
</reference>
<keyword evidence="13" id="KW-1133">Transmembrane helix</keyword>
<evidence type="ECO:0000256" key="18">
    <source>
        <dbReference type="ARBA" id="ARBA00048679"/>
    </source>
</evidence>
<dbReference type="InterPro" id="IPR001245">
    <property type="entry name" value="Ser-Thr/Tyr_kinase_cat_dom"/>
</dbReference>
<dbReference type="InterPro" id="IPR000719">
    <property type="entry name" value="Prot_kinase_dom"/>
</dbReference>
<accession>A0AAN9MWE2</accession>
<comment type="catalytic activity">
    <reaction evidence="18">
        <text>L-seryl-[protein] + ATP = O-phospho-L-seryl-[protein] + ADP + H(+)</text>
        <dbReference type="Rhea" id="RHEA:17989"/>
        <dbReference type="Rhea" id="RHEA-COMP:9863"/>
        <dbReference type="Rhea" id="RHEA-COMP:11604"/>
        <dbReference type="ChEBI" id="CHEBI:15378"/>
        <dbReference type="ChEBI" id="CHEBI:29999"/>
        <dbReference type="ChEBI" id="CHEBI:30616"/>
        <dbReference type="ChEBI" id="CHEBI:83421"/>
        <dbReference type="ChEBI" id="CHEBI:456216"/>
        <dbReference type="EC" id="2.7.11.1"/>
    </reaction>
</comment>
<sequence length="666" mass="75317">MLTPCFLVEPRFYAGFLSCIHLLKTRTWSCKLVYPASCWPCVSLGVFLFPLENFCKETLPGEFELEIKEVYMFRPNFSWDPLKILTRWLIFLTILKISCAIKDPDVEGEALLDFLKVLNDSNHQITGWDSYFVSPCFSWPHVTCRNGHVISLALASVGFSGTLSPSITKLKYLVTLELQNNNLSGSLPDFISNLTYLQYLNLAGNNFSGSIPDKWTQLSNLKHLDLSSNGLTGNIPMQLFSVPMFNFSDTQLHCGSGFEQPCDSKSENPASTHKSKLAKIIRFASCGAFALLCLGAIFMYRYHQVHRRIGEVFVDVSGEDESKISFGQLRRFSWRELQFATKNFSESNVIGQGGFGKVYKGVLSDNTKVAVKRLSDYHNPGGEAAFEREALLISVAVHRNLLRLIGFCATSTERILVYPFMKNLSVAYRLRDLKPGEKGLDWPTRKRVAFGTAHGLEYLHEQCNPKIIHRDLKAANILLDDEFEAVLGDFGLAKLVDARMTHVTTQVRGTMGHIAPEYLSTGKSSEKTDVFGYGITLLELVTGQRAIDLSRIEEDEDVLLIDHVKKLLRENRLEDIVDRNLESYDPKEVETTLQVALLCTQNLPEERPSMSEVVKMLQGVGLADRWADWKQLEEARNQEFSLNTHLFPWSEESSLNQEAIYLSRAR</sequence>
<comment type="caution">
    <text evidence="21">The sequence shown here is derived from an EMBL/GenBank/DDBJ whole genome shotgun (WGS) entry which is preliminary data.</text>
</comment>
<dbReference type="SUPFAM" id="SSF56112">
    <property type="entry name" value="Protein kinase-like (PK-like)"/>
    <property type="match status" value="1"/>
</dbReference>
<evidence type="ECO:0000313" key="21">
    <source>
        <dbReference type="EMBL" id="KAK7358763.1"/>
    </source>
</evidence>
<organism evidence="21 22">
    <name type="scientific">Canavalia gladiata</name>
    <name type="common">Sword bean</name>
    <name type="synonym">Dolichos gladiatus</name>
    <dbReference type="NCBI Taxonomy" id="3824"/>
    <lineage>
        <taxon>Eukaryota</taxon>
        <taxon>Viridiplantae</taxon>
        <taxon>Streptophyta</taxon>
        <taxon>Embryophyta</taxon>
        <taxon>Tracheophyta</taxon>
        <taxon>Spermatophyta</taxon>
        <taxon>Magnoliopsida</taxon>
        <taxon>eudicotyledons</taxon>
        <taxon>Gunneridae</taxon>
        <taxon>Pentapetalae</taxon>
        <taxon>rosids</taxon>
        <taxon>fabids</taxon>
        <taxon>Fabales</taxon>
        <taxon>Fabaceae</taxon>
        <taxon>Papilionoideae</taxon>
        <taxon>50 kb inversion clade</taxon>
        <taxon>NPAAA clade</taxon>
        <taxon>indigoferoid/millettioid clade</taxon>
        <taxon>Phaseoleae</taxon>
        <taxon>Canavalia</taxon>
    </lineage>
</organism>
<comment type="subcellular location">
    <subcellularLocation>
        <location evidence="1">Membrane</location>
        <topology evidence="1">Single-pass type I membrane protein</topology>
    </subcellularLocation>
</comment>
<dbReference type="FunFam" id="3.80.10.10:FF:000493">
    <property type="entry name" value="Probable LRR receptor-like serine/threonine-protein kinase At5g63710"/>
    <property type="match status" value="1"/>
</dbReference>
<dbReference type="InterPro" id="IPR013210">
    <property type="entry name" value="LRR_N_plant-typ"/>
</dbReference>
<dbReference type="FunFam" id="3.30.200.20:FF:000015">
    <property type="entry name" value="Somatic embryogenesis receptor kinase 1"/>
    <property type="match status" value="1"/>
</dbReference>
<comment type="similarity">
    <text evidence="2">Belongs to the protein kinase superfamily. Ser/Thr protein kinase family.</text>
</comment>
<dbReference type="InterPro" id="IPR008271">
    <property type="entry name" value="Ser/Thr_kinase_AS"/>
</dbReference>
<dbReference type="Proteomes" id="UP001367508">
    <property type="component" value="Unassembled WGS sequence"/>
</dbReference>
<keyword evidence="10 19" id="KW-0547">Nucleotide-binding</keyword>
<dbReference type="InterPro" id="IPR011009">
    <property type="entry name" value="Kinase-like_dom_sf"/>
</dbReference>
<evidence type="ECO:0000256" key="4">
    <source>
        <dbReference type="ARBA" id="ARBA00022527"/>
    </source>
</evidence>
<evidence type="ECO:0000256" key="7">
    <source>
        <dbReference type="ARBA" id="ARBA00022692"/>
    </source>
</evidence>
<evidence type="ECO:0000256" key="1">
    <source>
        <dbReference type="ARBA" id="ARBA00004479"/>
    </source>
</evidence>
<dbReference type="InterPro" id="IPR051824">
    <property type="entry name" value="LRR_Rcpt-Like_S/T_Kinase"/>
</dbReference>
<evidence type="ECO:0000256" key="17">
    <source>
        <dbReference type="ARBA" id="ARBA00047899"/>
    </source>
</evidence>
<dbReference type="Gene3D" id="3.80.10.10">
    <property type="entry name" value="Ribonuclease Inhibitor"/>
    <property type="match status" value="1"/>
</dbReference>
<dbReference type="SMART" id="SM00220">
    <property type="entry name" value="S_TKc"/>
    <property type="match status" value="1"/>
</dbReference>
<keyword evidence="12 19" id="KW-0067">ATP-binding</keyword>
<evidence type="ECO:0000256" key="9">
    <source>
        <dbReference type="ARBA" id="ARBA00022737"/>
    </source>
</evidence>
<keyword evidence="14" id="KW-0472">Membrane</keyword>
<feature type="binding site" evidence="19">
    <location>
        <position position="372"/>
    </location>
    <ligand>
        <name>ATP</name>
        <dbReference type="ChEBI" id="CHEBI:30616"/>
    </ligand>
</feature>
<gene>
    <name evidence="21" type="ORF">VNO77_00702</name>
</gene>
<dbReference type="PANTHER" id="PTHR48006">
    <property type="entry name" value="LEUCINE-RICH REPEAT-CONTAINING PROTEIN DDB_G0281931-RELATED"/>
    <property type="match status" value="1"/>
</dbReference>
<dbReference type="Gene3D" id="3.30.200.20">
    <property type="entry name" value="Phosphorylase Kinase, domain 1"/>
    <property type="match status" value="1"/>
</dbReference>
<dbReference type="GO" id="GO:0005524">
    <property type="term" value="F:ATP binding"/>
    <property type="evidence" value="ECO:0007669"/>
    <property type="project" value="UniProtKB-UniRule"/>
</dbReference>
<evidence type="ECO:0000256" key="19">
    <source>
        <dbReference type="PROSITE-ProRule" id="PRU10141"/>
    </source>
</evidence>
<evidence type="ECO:0000256" key="11">
    <source>
        <dbReference type="ARBA" id="ARBA00022777"/>
    </source>
</evidence>
<dbReference type="SUPFAM" id="SSF52058">
    <property type="entry name" value="L domain-like"/>
    <property type="match status" value="1"/>
</dbReference>
<feature type="domain" description="Protein kinase" evidence="20">
    <location>
        <begin position="344"/>
        <end position="627"/>
    </location>
</feature>
<evidence type="ECO:0000256" key="15">
    <source>
        <dbReference type="ARBA" id="ARBA00023170"/>
    </source>
</evidence>
<dbReference type="AlphaFoldDB" id="A0AAN9MWE2"/>
<dbReference type="Gene3D" id="1.10.510.10">
    <property type="entry name" value="Transferase(Phosphotransferase) domain 1"/>
    <property type="match status" value="1"/>
</dbReference>
<protein>
    <recommendedName>
        <fullName evidence="3">non-specific serine/threonine protein kinase</fullName>
        <ecNumber evidence="3">2.7.11.1</ecNumber>
    </recommendedName>
</protein>
<comment type="catalytic activity">
    <reaction evidence="17">
        <text>L-threonyl-[protein] + ATP = O-phospho-L-threonyl-[protein] + ADP + H(+)</text>
        <dbReference type="Rhea" id="RHEA:46608"/>
        <dbReference type="Rhea" id="RHEA-COMP:11060"/>
        <dbReference type="Rhea" id="RHEA-COMP:11605"/>
        <dbReference type="ChEBI" id="CHEBI:15378"/>
        <dbReference type="ChEBI" id="CHEBI:30013"/>
        <dbReference type="ChEBI" id="CHEBI:30616"/>
        <dbReference type="ChEBI" id="CHEBI:61977"/>
        <dbReference type="ChEBI" id="CHEBI:456216"/>
        <dbReference type="EC" id="2.7.11.1"/>
    </reaction>
</comment>
<keyword evidence="16" id="KW-0325">Glycoprotein</keyword>
<evidence type="ECO:0000256" key="2">
    <source>
        <dbReference type="ARBA" id="ARBA00008684"/>
    </source>
</evidence>
<proteinExistence type="inferred from homology"/>
<keyword evidence="6" id="KW-0808">Transferase</keyword>
<dbReference type="InterPro" id="IPR032675">
    <property type="entry name" value="LRR_dom_sf"/>
</dbReference>
<evidence type="ECO:0000256" key="5">
    <source>
        <dbReference type="ARBA" id="ARBA00022614"/>
    </source>
</evidence>
<evidence type="ECO:0000313" key="22">
    <source>
        <dbReference type="Proteomes" id="UP001367508"/>
    </source>
</evidence>
<evidence type="ECO:0000256" key="13">
    <source>
        <dbReference type="ARBA" id="ARBA00022989"/>
    </source>
</evidence>
<keyword evidence="5" id="KW-0433">Leucine-rich repeat</keyword>
<evidence type="ECO:0000259" key="20">
    <source>
        <dbReference type="PROSITE" id="PS50011"/>
    </source>
</evidence>
<name>A0AAN9MWE2_CANGL</name>
<dbReference type="PROSITE" id="PS00107">
    <property type="entry name" value="PROTEIN_KINASE_ATP"/>
    <property type="match status" value="1"/>
</dbReference>
<evidence type="ECO:0000256" key="16">
    <source>
        <dbReference type="ARBA" id="ARBA00023180"/>
    </source>
</evidence>
<dbReference type="FunFam" id="1.10.510.10:FF:000016">
    <property type="entry name" value="Somatic embryogenesis receptor-like kinase 1"/>
    <property type="match status" value="1"/>
</dbReference>
<dbReference type="PROSITE" id="PS50011">
    <property type="entry name" value="PROTEIN_KINASE_DOM"/>
    <property type="match status" value="1"/>
</dbReference>
<dbReference type="PROSITE" id="PS00108">
    <property type="entry name" value="PROTEIN_KINASE_ST"/>
    <property type="match status" value="1"/>
</dbReference>
<keyword evidence="8" id="KW-0732">Signal</keyword>
<dbReference type="GO" id="GO:0016020">
    <property type="term" value="C:membrane"/>
    <property type="evidence" value="ECO:0007669"/>
    <property type="project" value="UniProtKB-SubCell"/>
</dbReference>
<evidence type="ECO:0000256" key="12">
    <source>
        <dbReference type="ARBA" id="ARBA00022840"/>
    </source>
</evidence>
<dbReference type="Pfam" id="PF13855">
    <property type="entry name" value="LRR_8"/>
    <property type="match status" value="1"/>
</dbReference>
<dbReference type="GO" id="GO:0004674">
    <property type="term" value="F:protein serine/threonine kinase activity"/>
    <property type="evidence" value="ECO:0007669"/>
    <property type="project" value="UniProtKB-KW"/>
</dbReference>
<dbReference type="InterPro" id="IPR017441">
    <property type="entry name" value="Protein_kinase_ATP_BS"/>
</dbReference>
<dbReference type="InterPro" id="IPR001611">
    <property type="entry name" value="Leu-rich_rpt"/>
</dbReference>
<dbReference type="EMBL" id="JAYMYQ010000001">
    <property type="protein sequence ID" value="KAK7358763.1"/>
    <property type="molecule type" value="Genomic_DNA"/>
</dbReference>
<keyword evidence="11" id="KW-0418">Kinase</keyword>
<keyword evidence="7" id="KW-0812">Transmembrane</keyword>
<dbReference type="PANTHER" id="PTHR48006:SF102">
    <property type="entry name" value="LEUCINE-RICH REPEAT-CONTAINING PROTEIN DDB_G0281931-RELATED"/>
    <property type="match status" value="1"/>
</dbReference>
<evidence type="ECO:0000256" key="10">
    <source>
        <dbReference type="ARBA" id="ARBA00022741"/>
    </source>
</evidence>